<dbReference type="AlphaFoldDB" id="A0A0J9W0W5"/>
<dbReference type="GeneID" id="28962446"/>
<dbReference type="KEGG" id="fox:FOXG_21740"/>
<evidence type="ECO:0000313" key="1">
    <source>
        <dbReference type="EMBL" id="KNB16668.1"/>
    </source>
</evidence>
<reference evidence="1" key="2">
    <citation type="journal article" date="2010" name="Nature">
        <title>Comparative genomics reveals mobile pathogenicity chromosomes in Fusarium.</title>
        <authorList>
            <person name="Ma L.J."/>
            <person name="van der Does H.C."/>
            <person name="Borkovich K.A."/>
            <person name="Coleman J.J."/>
            <person name="Daboussi M.J."/>
            <person name="Di Pietro A."/>
            <person name="Dufresne M."/>
            <person name="Freitag M."/>
            <person name="Grabherr M."/>
            <person name="Henrissat B."/>
            <person name="Houterman P.M."/>
            <person name="Kang S."/>
            <person name="Shim W.B."/>
            <person name="Woloshuk C."/>
            <person name="Xie X."/>
            <person name="Xu J.R."/>
            <person name="Antoniw J."/>
            <person name="Baker S.E."/>
            <person name="Bluhm B.H."/>
            <person name="Breakspear A."/>
            <person name="Brown D.W."/>
            <person name="Butchko R.A."/>
            <person name="Chapman S."/>
            <person name="Coulson R."/>
            <person name="Coutinho P.M."/>
            <person name="Danchin E.G."/>
            <person name="Diener A."/>
            <person name="Gale L.R."/>
            <person name="Gardiner D.M."/>
            <person name="Goff S."/>
            <person name="Hammond-Kosack K.E."/>
            <person name="Hilburn K."/>
            <person name="Hua-Van A."/>
            <person name="Jonkers W."/>
            <person name="Kazan K."/>
            <person name="Kodira C.D."/>
            <person name="Koehrsen M."/>
            <person name="Kumar L."/>
            <person name="Lee Y.H."/>
            <person name="Li L."/>
            <person name="Manners J.M."/>
            <person name="Miranda-Saavedra D."/>
            <person name="Mukherjee M."/>
            <person name="Park G."/>
            <person name="Park J."/>
            <person name="Park S.Y."/>
            <person name="Proctor R.H."/>
            <person name="Regev A."/>
            <person name="Ruiz-Roldan M.C."/>
            <person name="Sain D."/>
            <person name="Sakthikumar S."/>
            <person name="Sykes S."/>
            <person name="Schwartz D.C."/>
            <person name="Turgeon B.G."/>
            <person name="Wapinski I."/>
            <person name="Yoder O."/>
            <person name="Young S."/>
            <person name="Zeng Q."/>
            <person name="Zhou S."/>
            <person name="Galagan J."/>
            <person name="Cuomo C.A."/>
            <person name="Kistler H.C."/>
            <person name="Rep M."/>
        </authorList>
    </citation>
    <scope>NUCLEOTIDE SEQUENCE [LARGE SCALE GENOMIC DNA]</scope>
    <source>
        <strain evidence="1">4287</strain>
    </source>
</reference>
<name>A0A0J9W0W5_FUSO4</name>
<dbReference type="Proteomes" id="UP000009097">
    <property type="component" value="Unassembled WGS sequence"/>
</dbReference>
<protein>
    <submittedName>
        <fullName evidence="1">Uncharacterized protein</fullName>
    </submittedName>
</protein>
<evidence type="ECO:0000313" key="2">
    <source>
        <dbReference type="Proteomes" id="UP000009097"/>
    </source>
</evidence>
<reference evidence="1" key="1">
    <citation type="submission" date="2007-04" db="EMBL/GenBank/DDBJ databases">
        <authorList>
            <consortium name="The Broad Institute Genome Sequencing Platform"/>
            <person name="Birren B."/>
            <person name="Lander E."/>
            <person name="Galagan J."/>
            <person name="Nusbaum C."/>
            <person name="Devon K."/>
            <person name="Ma L.-J."/>
            <person name="Jaffe D."/>
            <person name="Butler J."/>
            <person name="Alvarez P."/>
            <person name="Gnerre S."/>
            <person name="Grabherr M."/>
            <person name="Kleber M."/>
            <person name="Mauceli E."/>
            <person name="Brockman W."/>
            <person name="MacCallum I.A."/>
            <person name="Young S."/>
            <person name="LaButti K."/>
            <person name="DeCaprio D."/>
            <person name="Crawford M."/>
            <person name="Koehrsen M."/>
            <person name="Engels R."/>
            <person name="Montgomery P."/>
            <person name="Pearson M."/>
            <person name="Howarth C."/>
            <person name="Larson L."/>
            <person name="White J."/>
            <person name="O'Leary S."/>
            <person name="Kodira C."/>
            <person name="Zeng Q."/>
            <person name="Yandava C."/>
            <person name="Alvarado L."/>
            <person name="Kistler C."/>
            <person name="Shim W.-B."/>
            <person name="Kang S."/>
            <person name="Woloshuk C."/>
        </authorList>
    </citation>
    <scope>NUCLEOTIDE SEQUENCE</scope>
    <source>
        <strain evidence="1">4287</strain>
    </source>
</reference>
<organism evidence="1 2">
    <name type="scientific">Fusarium oxysporum f. sp. lycopersici (strain 4287 / CBS 123668 / FGSC 9935 / NRRL 34936)</name>
    <name type="common">Fusarium vascular wilt of tomato</name>
    <dbReference type="NCBI Taxonomy" id="426428"/>
    <lineage>
        <taxon>Eukaryota</taxon>
        <taxon>Fungi</taxon>
        <taxon>Dikarya</taxon>
        <taxon>Ascomycota</taxon>
        <taxon>Pezizomycotina</taxon>
        <taxon>Sordariomycetes</taxon>
        <taxon>Hypocreomycetidae</taxon>
        <taxon>Hypocreales</taxon>
        <taxon>Nectriaceae</taxon>
        <taxon>Fusarium</taxon>
        <taxon>Fusarium oxysporum species complex</taxon>
    </lineage>
</organism>
<sequence>MASHFCKRPLLEPEVREAEISLCVWQSEAAFK</sequence>
<accession>A0A0J9W0W5</accession>
<proteinExistence type="predicted"/>
<gene>
    <name evidence="1" type="ORF">FOXG_21740</name>
</gene>
<dbReference type="RefSeq" id="XP_018254713.1">
    <property type="nucleotide sequence ID" value="XM_018402088.1"/>
</dbReference>
<dbReference type="EMBL" id="DS231719">
    <property type="protein sequence ID" value="KNB16668.1"/>
    <property type="molecule type" value="Genomic_DNA"/>
</dbReference>
<dbReference type="VEuPathDB" id="FungiDB:FOXG_21740"/>